<protein>
    <submittedName>
        <fullName evidence="7">RagB/SusD family nutrient uptake outer membrane protein</fullName>
    </submittedName>
</protein>
<dbReference type="KEGG" id="mrub:DEO27_005535"/>
<evidence type="ECO:0000256" key="2">
    <source>
        <dbReference type="ARBA" id="ARBA00006275"/>
    </source>
</evidence>
<dbReference type="GO" id="GO:0009279">
    <property type="term" value="C:cell outer membrane"/>
    <property type="evidence" value="ECO:0007669"/>
    <property type="project" value="UniProtKB-SubCell"/>
</dbReference>
<evidence type="ECO:0000256" key="5">
    <source>
        <dbReference type="ARBA" id="ARBA00023237"/>
    </source>
</evidence>
<dbReference type="AlphaFoldDB" id="A0A5C1HUC2"/>
<dbReference type="SUPFAM" id="SSF48452">
    <property type="entry name" value="TPR-like"/>
    <property type="match status" value="1"/>
</dbReference>
<gene>
    <name evidence="7" type="ORF">DEO27_005535</name>
</gene>
<evidence type="ECO:0000313" key="7">
    <source>
        <dbReference type="EMBL" id="QEM09502.1"/>
    </source>
</evidence>
<comment type="similarity">
    <text evidence="2">Belongs to the SusD family.</text>
</comment>
<reference evidence="7" key="1">
    <citation type="submission" date="2019-08" db="EMBL/GenBank/DDBJ databases">
        <title>Comparative genome analysis confer to the adaptation heavy metal polluted environment.</title>
        <authorList>
            <person name="Li Y."/>
        </authorList>
    </citation>
    <scope>NUCLEOTIDE SEQUENCE [LARGE SCALE GENOMIC DNA]</scope>
    <source>
        <strain evidence="7">P1</strain>
    </source>
</reference>
<sequence length="530" mass="58195">MKRHSLKYITITALIAGGLTSCTKKLDLLPTNDVTASQVYSTPEGYKQAFAKVYGAFALTGNKGPAGDDGTKDIQGIDEGTSDFFRLYWCAEELPTDEAVVGWGDVGLPDFHNMSWSSSNTFLTGLYYRCMYQITLANDFIRQSSDANLSSRGIKGTDADKVHQYVAEARFLRAYQYSILMDLFAAPPFVTENDPLGGPLPKQISRKDLFAYIESELKAIDAGLVDARGNEYGRADKAAAWALLARIYLNAEVYTGTAHYPDAVTYSKKVIDAGYSLVTDYTKLMRADNNLNKNEFILTINYDGLHTQSYGGATFMTHAPVGGSMPAADYGIAGGWAGLRTTKAFVNLFPGGASSADKRAQFYTDGQNIDINTISTFTDGYAISKFKDVKIDGGAPQSLDYADMDLPIFRLAEQYLIYAEATTRGGGGDAALALSYVNKLRARAYQSATTGQLTALTTDLLLDERGRELYWEGFRRTDLIRYKKFVEDTYLWPFKGGSKDGKGVESFRTVYPLPSADVTANPNLKQNTGY</sequence>
<dbReference type="Proteomes" id="UP000251402">
    <property type="component" value="Chromosome"/>
</dbReference>
<evidence type="ECO:0000256" key="1">
    <source>
        <dbReference type="ARBA" id="ARBA00004442"/>
    </source>
</evidence>
<dbReference type="EMBL" id="CP043450">
    <property type="protein sequence ID" value="QEM09502.1"/>
    <property type="molecule type" value="Genomic_DNA"/>
</dbReference>
<keyword evidence="4" id="KW-0472">Membrane</keyword>
<keyword evidence="8" id="KW-1185">Reference proteome</keyword>
<name>A0A5C1HUC2_9SPHI</name>
<dbReference type="Gene3D" id="1.25.40.390">
    <property type="match status" value="1"/>
</dbReference>
<dbReference type="CDD" id="cd08977">
    <property type="entry name" value="SusD"/>
    <property type="match status" value="1"/>
</dbReference>
<comment type="subcellular location">
    <subcellularLocation>
        <location evidence="1">Cell outer membrane</location>
    </subcellularLocation>
</comment>
<dbReference type="Gene3D" id="1.10.3780.10">
    <property type="entry name" value="SusD-like"/>
    <property type="match status" value="1"/>
</dbReference>
<dbReference type="Pfam" id="PF07980">
    <property type="entry name" value="SusD_RagB"/>
    <property type="match status" value="1"/>
</dbReference>
<proteinExistence type="inferred from homology"/>
<dbReference type="PROSITE" id="PS51257">
    <property type="entry name" value="PROKAR_LIPOPROTEIN"/>
    <property type="match status" value="1"/>
</dbReference>
<accession>A0A5C1HUC2</accession>
<organism evidence="7 8">
    <name type="scientific">Mucilaginibacter rubeus</name>
    <dbReference type="NCBI Taxonomy" id="2027860"/>
    <lineage>
        <taxon>Bacteria</taxon>
        <taxon>Pseudomonadati</taxon>
        <taxon>Bacteroidota</taxon>
        <taxon>Sphingobacteriia</taxon>
        <taxon>Sphingobacteriales</taxon>
        <taxon>Sphingobacteriaceae</taxon>
        <taxon>Mucilaginibacter</taxon>
    </lineage>
</organism>
<dbReference type="RefSeq" id="WP_112574040.1">
    <property type="nucleotide sequence ID" value="NZ_CP043450.1"/>
</dbReference>
<dbReference type="Gene3D" id="1.25.40.10">
    <property type="entry name" value="Tetratricopeptide repeat domain"/>
    <property type="match status" value="1"/>
</dbReference>
<keyword evidence="5" id="KW-0998">Cell outer membrane</keyword>
<keyword evidence="3" id="KW-0732">Signal</keyword>
<dbReference type="OrthoDB" id="9783641at2"/>
<dbReference type="InterPro" id="IPR012944">
    <property type="entry name" value="SusD_RagB_dom"/>
</dbReference>
<evidence type="ECO:0000256" key="3">
    <source>
        <dbReference type="ARBA" id="ARBA00022729"/>
    </source>
</evidence>
<feature type="domain" description="RagB/SusD" evidence="6">
    <location>
        <begin position="357"/>
        <end position="530"/>
    </location>
</feature>
<evidence type="ECO:0000259" key="6">
    <source>
        <dbReference type="Pfam" id="PF07980"/>
    </source>
</evidence>
<evidence type="ECO:0000256" key="4">
    <source>
        <dbReference type="ARBA" id="ARBA00023136"/>
    </source>
</evidence>
<evidence type="ECO:0000313" key="8">
    <source>
        <dbReference type="Proteomes" id="UP000251402"/>
    </source>
</evidence>
<dbReference type="InterPro" id="IPR011990">
    <property type="entry name" value="TPR-like_helical_dom_sf"/>
</dbReference>